<organism evidence="1 2">
    <name type="scientific">Vairimorpha apis BRL 01</name>
    <dbReference type="NCBI Taxonomy" id="1037528"/>
    <lineage>
        <taxon>Eukaryota</taxon>
        <taxon>Fungi</taxon>
        <taxon>Fungi incertae sedis</taxon>
        <taxon>Microsporidia</taxon>
        <taxon>Nosematidae</taxon>
        <taxon>Vairimorpha</taxon>
    </lineage>
</organism>
<name>T0MKX7_9MICR</name>
<protein>
    <submittedName>
        <fullName evidence="1">Uncharacterized protein</fullName>
    </submittedName>
</protein>
<dbReference type="AlphaFoldDB" id="T0MKX7"/>
<evidence type="ECO:0000313" key="1">
    <source>
        <dbReference type="EMBL" id="EQB61660.1"/>
    </source>
</evidence>
<dbReference type="Proteomes" id="UP000053780">
    <property type="component" value="Unassembled WGS sequence"/>
</dbReference>
<dbReference type="HOGENOM" id="CLU_1421786_0_0_1"/>
<sequence length="191" mass="22780">MLIIKKNSTTISNLFLEGPFISTDYTKKYSLNVYINKIYSFGDESELVYYNDSNLTETLQAKSVINEDKILNNEKMFNNKETYNENTLNEEIECNTMRKDNCFVKIPFNLDIPLKIYSINFTQYKFQYRSFLISDTLTVKNTDYTFIVFPNLDSYPYVYNYVKRRFNVVLCLFEEFSEELFIKNVCDMKIL</sequence>
<dbReference type="EMBL" id="KE647111">
    <property type="protein sequence ID" value="EQB61660.1"/>
    <property type="molecule type" value="Genomic_DNA"/>
</dbReference>
<dbReference type="VEuPathDB" id="MicrosporidiaDB:NAPIS_ORF00766"/>
<evidence type="ECO:0000313" key="2">
    <source>
        <dbReference type="Proteomes" id="UP000053780"/>
    </source>
</evidence>
<gene>
    <name evidence="1" type="ORF">NAPIS_ORF00766</name>
</gene>
<keyword evidence="2" id="KW-1185">Reference proteome</keyword>
<accession>T0MKX7</accession>
<reference evidence="1 2" key="1">
    <citation type="journal article" date="2013" name="BMC Genomics">
        <title>Genome sequencing and comparative genomics of honey bee microsporidia, Nosema apis reveal novel insights into host-parasite interactions.</title>
        <authorList>
            <person name="Chen Yp."/>
            <person name="Pettis J.S."/>
            <person name="Zhao Y."/>
            <person name="Liu X."/>
            <person name="Tallon L.J."/>
            <person name="Sadzewicz L.D."/>
            <person name="Li R."/>
            <person name="Zheng H."/>
            <person name="Huang S."/>
            <person name="Zhang X."/>
            <person name="Hamilton M.C."/>
            <person name="Pernal S.F."/>
            <person name="Melathopoulos A.P."/>
            <person name="Yan X."/>
            <person name="Evans J.D."/>
        </authorList>
    </citation>
    <scope>NUCLEOTIDE SEQUENCE [LARGE SCALE GENOMIC DNA]</scope>
    <source>
        <strain evidence="1 2">BRL 01</strain>
    </source>
</reference>
<proteinExistence type="predicted"/>